<accession>A0A2B4S401</accession>
<name>A0A2B4S401_STYPI</name>
<feature type="compositionally biased region" description="Polar residues" evidence="1">
    <location>
        <begin position="215"/>
        <end position="226"/>
    </location>
</feature>
<protein>
    <submittedName>
        <fullName evidence="2">Uncharacterized protein</fullName>
    </submittedName>
</protein>
<sequence>MFHDDSTVEGQDGMEQIMPQVTDDDGDSHVPSITFMNDSAVEIVAVGEVPDQEDEYDTDSGSDMDDDDHDSYPHTTTLTRSMTLNHEGKLSIPFSKKQDGTMNSRSRQKRSLSWRKKGFHKAKVSFADNLGTVHEVPYNYDKYNKRNGRLRLPNIEIHKYTPLICRDPYAKPSKRKQEKFADMFVRGTVKLPLIKLKTTDSDFQKISPRTKEDTQISNEHPTLPKANTKTSEKFQAGNKLHFRYSDFILRKMNRGASSKDRMFFVK</sequence>
<dbReference type="EMBL" id="LSMT01000215">
    <property type="protein sequence ID" value="PFX23195.1"/>
    <property type="molecule type" value="Genomic_DNA"/>
</dbReference>
<reference evidence="3" key="1">
    <citation type="journal article" date="2017" name="bioRxiv">
        <title>Comparative analysis of the genomes of Stylophora pistillata and Acropora digitifera provides evidence for extensive differences between species of corals.</title>
        <authorList>
            <person name="Voolstra C.R."/>
            <person name="Li Y."/>
            <person name="Liew Y.J."/>
            <person name="Baumgarten S."/>
            <person name="Zoccola D."/>
            <person name="Flot J.-F."/>
            <person name="Tambutte S."/>
            <person name="Allemand D."/>
            <person name="Aranda M."/>
        </authorList>
    </citation>
    <scope>NUCLEOTIDE SEQUENCE [LARGE SCALE GENOMIC DNA]</scope>
</reference>
<dbReference type="AlphaFoldDB" id="A0A2B4S401"/>
<feature type="region of interest" description="Disordered" evidence="1">
    <location>
        <begin position="47"/>
        <end position="72"/>
    </location>
</feature>
<keyword evidence="3" id="KW-1185">Reference proteome</keyword>
<organism evidence="2 3">
    <name type="scientific">Stylophora pistillata</name>
    <name type="common">Smooth cauliflower coral</name>
    <dbReference type="NCBI Taxonomy" id="50429"/>
    <lineage>
        <taxon>Eukaryota</taxon>
        <taxon>Metazoa</taxon>
        <taxon>Cnidaria</taxon>
        <taxon>Anthozoa</taxon>
        <taxon>Hexacorallia</taxon>
        <taxon>Scleractinia</taxon>
        <taxon>Astrocoeniina</taxon>
        <taxon>Pocilloporidae</taxon>
        <taxon>Stylophora</taxon>
    </lineage>
</organism>
<proteinExistence type="predicted"/>
<dbReference type="Proteomes" id="UP000225706">
    <property type="component" value="Unassembled WGS sequence"/>
</dbReference>
<feature type="region of interest" description="Disordered" evidence="1">
    <location>
        <begin position="207"/>
        <end position="226"/>
    </location>
</feature>
<evidence type="ECO:0000313" key="3">
    <source>
        <dbReference type="Proteomes" id="UP000225706"/>
    </source>
</evidence>
<evidence type="ECO:0000256" key="1">
    <source>
        <dbReference type="SAM" id="MobiDB-lite"/>
    </source>
</evidence>
<comment type="caution">
    <text evidence="2">The sequence shown here is derived from an EMBL/GenBank/DDBJ whole genome shotgun (WGS) entry which is preliminary data.</text>
</comment>
<evidence type="ECO:0000313" key="2">
    <source>
        <dbReference type="EMBL" id="PFX23195.1"/>
    </source>
</evidence>
<gene>
    <name evidence="2" type="ORF">AWC38_SpisGene12282</name>
</gene>
<feature type="region of interest" description="Disordered" evidence="1">
    <location>
        <begin position="1"/>
        <end position="33"/>
    </location>
</feature>
<feature type="compositionally biased region" description="Acidic residues" evidence="1">
    <location>
        <begin position="50"/>
        <end position="69"/>
    </location>
</feature>